<dbReference type="InterPro" id="IPR052035">
    <property type="entry name" value="ZnF_BED_domain_contain"/>
</dbReference>
<dbReference type="EMBL" id="BQKI01000002">
    <property type="protein sequence ID" value="GJM87588.1"/>
    <property type="molecule type" value="Genomic_DNA"/>
</dbReference>
<keyword evidence="4" id="KW-0862">Zinc</keyword>
<keyword evidence="3" id="KW-0863">Zinc-finger</keyword>
<evidence type="ECO:0000313" key="7">
    <source>
        <dbReference type="Proteomes" id="UP001054889"/>
    </source>
</evidence>
<dbReference type="PANTHER" id="PTHR46481">
    <property type="entry name" value="ZINC FINGER BED DOMAIN-CONTAINING PROTEIN 4"/>
    <property type="match status" value="1"/>
</dbReference>
<keyword evidence="2" id="KW-0479">Metal-binding</keyword>
<keyword evidence="7" id="KW-1185">Reference proteome</keyword>
<name>A0AAV5BPP6_ELECO</name>
<reference evidence="6" key="2">
    <citation type="submission" date="2021-12" db="EMBL/GenBank/DDBJ databases">
        <title>Resequencing data analysis of finger millet.</title>
        <authorList>
            <person name="Hatakeyama M."/>
            <person name="Aluri S."/>
            <person name="Balachadran M.T."/>
            <person name="Sivarajan S.R."/>
            <person name="Poveda L."/>
            <person name="Shimizu-Inatsugi R."/>
            <person name="Schlapbach R."/>
            <person name="Sreeman S.M."/>
            <person name="Shimizu K.K."/>
        </authorList>
    </citation>
    <scope>NUCLEOTIDE SEQUENCE</scope>
</reference>
<sequence length="310" mass="34642">MEEIKKVVNGKDIRCGARCNYCKFTLSSTGGGGTGHLLRHVKSCRHKALAASSSTQSHLQFDSNGRVTTFVYSADVARTELCRLIARLDLPLNIGEQPAWEDYIRIAFNPNYTHVSRQTTTRDLENLFELKKSVVSDLLTHASCVCLTSDIWSNNAKEDYLSVVFHFVTEDWELETCIVGKRLIDCSHSGVNIAECIHHVIFEFGMNSKVLSITLDNASANSTVVDKLSPLILSYFGTSLLHQCCACNIINLIVKSGLKRIKSYLEDFKVAISFLNSSNQRVAAFKTFCLSVGKRPRKFGLDMDVRWNAT</sequence>
<evidence type="ECO:0008006" key="8">
    <source>
        <dbReference type="Google" id="ProtNLM"/>
    </source>
</evidence>
<evidence type="ECO:0000256" key="4">
    <source>
        <dbReference type="ARBA" id="ARBA00022833"/>
    </source>
</evidence>
<dbReference type="Proteomes" id="UP001054889">
    <property type="component" value="Unassembled WGS sequence"/>
</dbReference>
<proteinExistence type="predicted"/>
<evidence type="ECO:0000256" key="3">
    <source>
        <dbReference type="ARBA" id="ARBA00022771"/>
    </source>
</evidence>
<dbReference type="AlphaFoldDB" id="A0AAV5BPP6"/>
<protein>
    <recommendedName>
        <fullName evidence="8">BED-type domain-containing protein</fullName>
    </recommendedName>
</protein>
<dbReference type="PANTHER" id="PTHR46481:SF10">
    <property type="entry name" value="ZINC FINGER BED DOMAIN-CONTAINING PROTEIN 39"/>
    <property type="match status" value="1"/>
</dbReference>
<keyword evidence="5" id="KW-0539">Nucleus</keyword>
<evidence type="ECO:0000256" key="2">
    <source>
        <dbReference type="ARBA" id="ARBA00022723"/>
    </source>
</evidence>
<evidence type="ECO:0000256" key="1">
    <source>
        <dbReference type="ARBA" id="ARBA00004123"/>
    </source>
</evidence>
<evidence type="ECO:0000256" key="5">
    <source>
        <dbReference type="ARBA" id="ARBA00023242"/>
    </source>
</evidence>
<evidence type="ECO:0000313" key="6">
    <source>
        <dbReference type="EMBL" id="GJM87588.1"/>
    </source>
</evidence>
<dbReference type="GO" id="GO:0008270">
    <property type="term" value="F:zinc ion binding"/>
    <property type="evidence" value="ECO:0007669"/>
    <property type="project" value="UniProtKB-KW"/>
</dbReference>
<dbReference type="SUPFAM" id="SSF53098">
    <property type="entry name" value="Ribonuclease H-like"/>
    <property type="match status" value="1"/>
</dbReference>
<reference evidence="6" key="1">
    <citation type="journal article" date="2018" name="DNA Res.">
        <title>Multiple hybrid de novo genome assembly of finger millet, an orphan allotetraploid crop.</title>
        <authorList>
            <person name="Hatakeyama M."/>
            <person name="Aluri S."/>
            <person name="Balachadran M.T."/>
            <person name="Sivarajan S.R."/>
            <person name="Patrignani A."/>
            <person name="Gruter S."/>
            <person name="Poveda L."/>
            <person name="Shimizu-Inatsugi R."/>
            <person name="Baeten J."/>
            <person name="Francoijs K.J."/>
            <person name="Nataraja K.N."/>
            <person name="Reddy Y.A.N."/>
            <person name="Phadnis S."/>
            <person name="Ravikumar R.L."/>
            <person name="Schlapbach R."/>
            <person name="Sreeman S.M."/>
            <person name="Shimizu K.K."/>
        </authorList>
    </citation>
    <scope>NUCLEOTIDE SEQUENCE</scope>
</reference>
<accession>A0AAV5BPP6</accession>
<dbReference type="InterPro" id="IPR012337">
    <property type="entry name" value="RNaseH-like_sf"/>
</dbReference>
<dbReference type="GO" id="GO:0005634">
    <property type="term" value="C:nucleus"/>
    <property type="evidence" value="ECO:0007669"/>
    <property type="project" value="UniProtKB-SubCell"/>
</dbReference>
<comment type="caution">
    <text evidence="6">The sequence shown here is derived from an EMBL/GenBank/DDBJ whole genome shotgun (WGS) entry which is preliminary data.</text>
</comment>
<organism evidence="6 7">
    <name type="scientific">Eleusine coracana subsp. coracana</name>
    <dbReference type="NCBI Taxonomy" id="191504"/>
    <lineage>
        <taxon>Eukaryota</taxon>
        <taxon>Viridiplantae</taxon>
        <taxon>Streptophyta</taxon>
        <taxon>Embryophyta</taxon>
        <taxon>Tracheophyta</taxon>
        <taxon>Spermatophyta</taxon>
        <taxon>Magnoliopsida</taxon>
        <taxon>Liliopsida</taxon>
        <taxon>Poales</taxon>
        <taxon>Poaceae</taxon>
        <taxon>PACMAD clade</taxon>
        <taxon>Chloridoideae</taxon>
        <taxon>Cynodonteae</taxon>
        <taxon>Eleusininae</taxon>
        <taxon>Eleusine</taxon>
    </lineage>
</organism>
<gene>
    <name evidence="6" type="primary">ga03555</name>
    <name evidence="6" type="ORF">PR202_ga03555</name>
</gene>
<comment type="subcellular location">
    <subcellularLocation>
        <location evidence="1">Nucleus</location>
    </subcellularLocation>
</comment>